<dbReference type="EMBL" id="RBNJ01001976">
    <property type="protein sequence ID" value="RUS32554.1"/>
    <property type="molecule type" value="Genomic_DNA"/>
</dbReference>
<sequence length="377" mass="43310">MSVMKHSNVPSSRIMPANPPAHHQRPKRRESLDNVYDRLALSLSSRCPSPVPRPHLTDAQTKALEYVRDKADANSRHESSRLLERLRKLGLKSARDVARCTNWFRSRAPIIVHVQLDTLLKYMTTDTEYRNAYEVYEKMGSTFKDEHTGRKQMENESFGNAYENAKAYEQVKYGVLNPTADPNGVFSCSFYGRSYLILRNEVRSRATIAATDSALDGRLATFERFNHILMTYSDAELKAVAQVATDQKPSISTDKLFHYPDYTEVHIHGPLSYSRDVERLVVEPRYRALKNDDEIHGSNRQGEKGSMTGKEFWEWMGIFKKRNPAVQVVWMDDGSEVASGKGTEAQQTVKKQHVLHDVRSWSYTKKQRPLILNIREK</sequence>
<evidence type="ECO:0000313" key="3">
    <source>
        <dbReference type="Proteomes" id="UP000274822"/>
    </source>
</evidence>
<evidence type="ECO:0000256" key="1">
    <source>
        <dbReference type="SAM" id="MobiDB-lite"/>
    </source>
</evidence>
<proteinExistence type="predicted"/>
<comment type="caution">
    <text evidence="2">The sequence shown here is derived from an EMBL/GenBank/DDBJ whole genome shotgun (WGS) entry which is preliminary data.</text>
</comment>
<feature type="region of interest" description="Disordered" evidence="1">
    <location>
        <begin position="1"/>
        <end position="32"/>
    </location>
</feature>
<dbReference type="AlphaFoldDB" id="A0A433QRX8"/>
<gene>
    <name evidence="2" type="ORF">BC938DRAFT_475090</name>
</gene>
<evidence type="ECO:0000313" key="2">
    <source>
        <dbReference type="EMBL" id="RUS32554.1"/>
    </source>
</evidence>
<dbReference type="Proteomes" id="UP000274822">
    <property type="component" value="Unassembled WGS sequence"/>
</dbReference>
<name>A0A433QRX8_9FUNG</name>
<keyword evidence="3" id="KW-1185">Reference proteome</keyword>
<organism evidence="2 3">
    <name type="scientific">Jimgerdemannia flammicorona</name>
    <dbReference type="NCBI Taxonomy" id="994334"/>
    <lineage>
        <taxon>Eukaryota</taxon>
        <taxon>Fungi</taxon>
        <taxon>Fungi incertae sedis</taxon>
        <taxon>Mucoromycota</taxon>
        <taxon>Mucoromycotina</taxon>
        <taxon>Endogonomycetes</taxon>
        <taxon>Endogonales</taxon>
        <taxon>Endogonaceae</taxon>
        <taxon>Jimgerdemannia</taxon>
    </lineage>
</organism>
<dbReference type="Pfam" id="PF12294">
    <property type="entry name" value="DUF3626"/>
    <property type="match status" value="1"/>
</dbReference>
<dbReference type="InterPro" id="IPR022074">
    <property type="entry name" value="DUF3626"/>
</dbReference>
<protein>
    <submittedName>
        <fullName evidence="2">Uncharacterized protein</fullName>
    </submittedName>
</protein>
<reference evidence="2 3" key="1">
    <citation type="journal article" date="2018" name="New Phytol.">
        <title>Phylogenomics of Endogonaceae and evolution of mycorrhizas within Mucoromycota.</title>
        <authorList>
            <person name="Chang Y."/>
            <person name="Desiro A."/>
            <person name="Na H."/>
            <person name="Sandor L."/>
            <person name="Lipzen A."/>
            <person name="Clum A."/>
            <person name="Barry K."/>
            <person name="Grigoriev I.V."/>
            <person name="Martin F.M."/>
            <person name="Stajich J.E."/>
            <person name="Smith M.E."/>
            <person name="Bonito G."/>
            <person name="Spatafora J.W."/>
        </authorList>
    </citation>
    <scope>NUCLEOTIDE SEQUENCE [LARGE SCALE GENOMIC DNA]</scope>
    <source>
        <strain evidence="2 3">AD002</strain>
    </source>
</reference>
<accession>A0A433QRX8</accession>